<dbReference type="NCBIfam" id="TIGR01730">
    <property type="entry name" value="RND_mfp"/>
    <property type="match status" value="1"/>
</dbReference>
<dbReference type="EMBL" id="LWHJ01000011">
    <property type="protein sequence ID" value="OAQ42290.1"/>
    <property type="molecule type" value="Genomic_DNA"/>
</dbReference>
<reference evidence="8 9" key="1">
    <citation type="submission" date="2016-04" db="EMBL/GenBank/DDBJ databases">
        <authorList>
            <person name="Evans L.H."/>
            <person name="Alamgir A."/>
            <person name="Owens N."/>
            <person name="Weber N.D."/>
            <person name="Virtaneva K."/>
            <person name="Barbian K."/>
            <person name="Babar A."/>
            <person name="Rosenke K."/>
        </authorList>
    </citation>
    <scope>NUCLEOTIDE SEQUENCE [LARGE SCALE GENOMIC DNA]</scope>
    <source>
        <strain evidence="8 9">CCM 8644</strain>
    </source>
</reference>
<keyword evidence="3" id="KW-0732">Signal</keyword>
<gene>
    <name evidence="8" type="ORF">A5893_04035</name>
</gene>
<reference evidence="8 9" key="2">
    <citation type="submission" date="2016-06" db="EMBL/GenBank/DDBJ databases">
        <title>Pedobacter psychrophilus sp. nov., isolated from Antarctic fragmentary rock.</title>
        <authorList>
            <person name="Svec P."/>
        </authorList>
    </citation>
    <scope>NUCLEOTIDE SEQUENCE [LARGE SCALE GENOMIC DNA]</scope>
    <source>
        <strain evidence="8 9">CCM 8644</strain>
    </source>
</reference>
<evidence type="ECO:0000259" key="6">
    <source>
        <dbReference type="Pfam" id="PF25954"/>
    </source>
</evidence>
<evidence type="ECO:0000313" key="8">
    <source>
        <dbReference type="EMBL" id="OAQ42290.1"/>
    </source>
</evidence>
<feature type="domain" description="Multidrug resistance protein MdtA-like C-terminal permuted SH3" evidence="7">
    <location>
        <begin position="325"/>
        <end position="382"/>
    </location>
</feature>
<dbReference type="GO" id="GO:0022857">
    <property type="term" value="F:transmembrane transporter activity"/>
    <property type="evidence" value="ECO:0007669"/>
    <property type="project" value="InterPro"/>
</dbReference>
<dbReference type="Pfam" id="PF25954">
    <property type="entry name" value="Beta-barrel_RND_2"/>
    <property type="match status" value="1"/>
</dbReference>
<dbReference type="Pfam" id="PF19335">
    <property type="entry name" value="HMBD"/>
    <property type="match status" value="1"/>
</dbReference>
<dbReference type="Pfam" id="PF25919">
    <property type="entry name" value="BSH_CusB"/>
    <property type="match status" value="1"/>
</dbReference>
<dbReference type="InterPro" id="IPR058790">
    <property type="entry name" value="BSH_CusB"/>
</dbReference>
<dbReference type="Pfam" id="PF25967">
    <property type="entry name" value="RND-MFP_C"/>
    <property type="match status" value="1"/>
</dbReference>
<accession>A0A179DNF5</accession>
<dbReference type="InterPro" id="IPR051909">
    <property type="entry name" value="MFP_Cation_Efflux"/>
</dbReference>
<feature type="chain" id="PRO_5008100691" evidence="3">
    <location>
        <begin position="22"/>
        <end position="403"/>
    </location>
</feature>
<organism evidence="8 9">
    <name type="scientific">Pedobacter psychrophilus</name>
    <dbReference type="NCBI Taxonomy" id="1826909"/>
    <lineage>
        <taxon>Bacteria</taxon>
        <taxon>Pseudomonadati</taxon>
        <taxon>Bacteroidota</taxon>
        <taxon>Sphingobacteriia</taxon>
        <taxon>Sphingobacteriales</taxon>
        <taxon>Sphingobacteriaceae</taxon>
        <taxon>Pedobacter</taxon>
    </lineage>
</organism>
<protein>
    <submittedName>
        <fullName evidence="8">Uncharacterized protein</fullName>
    </submittedName>
</protein>
<keyword evidence="9" id="KW-1185">Reference proteome</keyword>
<evidence type="ECO:0000256" key="3">
    <source>
        <dbReference type="SAM" id="SignalP"/>
    </source>
</evidence>
<comment type="similarity">
    <text evidence="1">Belongs to the membrane fusion protein (MFP) (TC 8.A.1) family.</text>
</comment>
<dbReference type="InterPro" id="IPR058792">
    <property type="entry name" value="Beta-barrel_RND_2"/>
</dbReference>
<feature type="domain" description="CusB-like beta-barrel" evidence="6">
    <location>
        <begin position="243"/>
        <end position="316"/>
    </location>
</feature>
<name>A0A179DNF5_9SPHI</name>
<proteinExistence type="inferred from homology"/>
<dbReference type="GO" id="GO:0060003">
    <property type="term" value="P:copper ion export"/>
    <property type="evidence" value="ECO:0007669"/>
    <property type="project" value="TreeGrafter"/>
</dbReference>
<comment type="caution">
    <text evidence="8">The sequence shown here is derived from an EMBL/GenBank/DDBJ whole genome shotgun (WGS) entry which is preliminary data.</text>
</comment>
<dbReference type="InterPro" id="IPR045800">
    <property type="entry name" value="HMBD"/>
</dbReference>
<evidence type="ECO:0000256" key="2">
    <source>
        <dbReference type="ARBA" id="ARBA00022448"/>
    </source>
</evidence>
<evidence type="ECO:0000259" key="4">
    <source>
        <dbReference type="Pfam" id="PF19335"/>
    </source>
</evidence>
<evidence type="ECO:0000259" key="7">
    <source>
        <dbReference type="Pfam" id="PF25967"/>
    </source>
</evidence>
<dbReference type="RefSeq" id="WP_068821319.1">
    <property type="nucleotide sequence ID" value="NZ_LWHJ01000011.1"/>
</dbReference>
<feature type="signal peptide" evidence="3">
    <location>
        <begin position="1"/>
        <end position="21"/>
    </location>
</feature>
<dbReference type="GO" id="GO:0030313">
    <property type="term" value="C:cell envelope"/>
    <property type="evidence" value="ECO:0007669"/>
    <property type="project" value="TreeGrafter"/>
</dbReference>
<dbReference type="STRING" id="1826909.A5893_04035"/>
<dbReference type="InterPro" id="IPR058627">
    <property type="entry name" value="MdtA-like_C"/>
</dbReference>
<dbReference type="PANTHER" id="PTHR30097">
    <property type="entry name" value="CATION EFFLUX SYSTEM PROTEIN CUSB"/>
    <property type="match status" value="1"/>
</dbReference>
<dbReference type="GO" id="GO:0016020">
    <property type="term" value="C:membrane"/>
    <property type="evidence" value="ECO:0007669"/>
    <property type="project" value="InterPro"/>
</dbReference>
<dbReference type="SUPFAM" id="SSF111369">
    <property type="entry name" value="HlyD-like secretion proteins"/>
    <property type="match status" value="1"/>
</dbReference>
<dbReference type="GO" id="GO:0046872">
    <property type="term" value="F:metal ion binding"/>
    <property type="evidence" value="ECO:0007669"/>
    <property type="project" value="InterPro"/>
</dbReference>
<dbReference type="Gene3D" id="2.40.50.100">
    <property type="match status" value="1"/>
</dbReference>
<dbReference type="GO" id="GO:0015679">
    <property type="term" value="P:plasma membrane copper ion transport"/>
    <property type="evidence" value="ECO:0007669"/>
    <property type="project" value="TreeGrafter"/>
</dbReference>
<evidence type="ECO:0000259" key="5">
    <source>
        <dbReference type="Pfam" id="PF25919"/>
    </source>
</evidence>
<dbReference type="PROSITE" id="PS51257">
    <property type="entry name" value="PROKAR_LIPOPROTEIN"/>
    <property type="match status" value="1"/>
</dbReference>
<evidence type="ECO:0000256" key="1">
    <source>
        <dbReference type="ARBA" id="ARBA00009477"/>
    </source>
</evidence>
<feature type="domain" description="CusB-like barrel-sandwich hybrid" evidence="5">
    <location>
        <begin position="114"/>
        <end position="237"/>
    </location>
</feature>
<dbReference type="OrthoDB" id="9806939at2"/>
<dbReference type="Proteomes" id="UP000078459">
    <property type="component" value="Unassembled WGS sequence"/>
</dbReference>
<keyword evidence="2" id="KW-0813">Transport</keyword>
<dbReference type="Gene3D" id="2.40.30.170">
    <property type="match status" value="1"/>
</dbReference>
<dbReference type="PANTHER" id="PTHR30097:SF4">
    <property type="entry name" value="SLR6042 PROTEIN"/>
    <property type="match status" value="1"/>
</dbReference>
<dbReference type="InterPro" id="IPR006143">
    <property type="entry name" value="RND_pump_MFP"/>
</dbReference>
<feature type="domain" description="Heavy metal binding" evidence="4">
    <location>
        <begin position="38"/>
        <end position="64"/>
    </location>
</feature>
<dbReference type="AlphaFoldDB" id="A0A179DNF5"/>
<dbReference type="Gene3D" id="2.40.420.20">
    <property type="match status" value="1"/>
</dbReference>
<evidence type="ECO:0000313" key="9">
    <source>
        <dbReference type="Proteomes" id="UP000078459"/>
    </source>
</evidence>
<sequence length="403" mass="44616">MKKLKYLHSILFSLCFGIAFSSCSSGDQKTKQTSIETKYTCPMHPQIVEDLPGSCPICNMDLVKISAQKNKTALRLSQSQIALANVKTITIGQGNFNDSKLLNARLVTNPNNTQVVSSKFSGRVDLLYFKEAGQKISKGQALFQIYSEDLLALQKDYLLNIKQQNAFPNEVIYKKLTEAARNKLSLYGYSSQQIKQLNIANQTNPYITVYALNSGLITEILISEGQYVNEGMSLITIENLDNLWIEADVYPSEIGNVKVGTPIKIEVAGFANEIISSKIDFINPQLNAGSQILTIRANLPNTKENFQPGMEAEVKFPSVSQNSIISVPNNAVIRDEKGNYVWIKTGKDKFDMRMVEIGDESDETTVIKSGIKEGENIVISGAYLLTSEYILKKGGNTMSGMNM</sequence>